<dbReference type="Gene3D" id="6.10.250.690">
    <property type="match status" value="1"/>
</dbReference>
<name>A0ABP5AG83_9ACTN</name>
<dbReference type="InterPro" id="IPR001867">
    <property type="entry name" value="OmpR/PhoB-type_DNA-bd"/>
</dbReference>
<feature type="domain" description="Response regulatory" evidence="8">
    <location>
        <begin position="21"/>
        <end position="135"/>
    </location>
</feature>
<evidence type="ECO:0000259" key="8">
    <source>
        <dbReference type="PROSITE" id="PS50110"/>
    </source>
</evidence>
<dbReference type="Gene3D" id="3.40.50.2300">
    <property type="match status" value="1"/>
</dbReference>
<gene>
    <name evidence="10" type="ORF">GCM10009737_13230</name>
</gene>
<dbReference type="InterPro" id="IPR039420">
    <property type="entry name" value="WalR-like"/>
</dbReference>
<evidence type="ECO:0000259" key="9">
    <source>
        <dbReference type="PROSITE" id="PS51755"/>
    </source>
</evidence>
<dbReference type="PANTHER" id="PTHR48111">
    <property type="entry name" value="REGULATOR OF RPOS"/>
    <property type="match status" value="1"/>
</dbReference>
<dbReference type="SMART" id="SM00448">
    <property type="entry name" value="REC"/>
    <property type="match status" value="1"/>
</dbReference>
<evidence type="ECO:0000256" key="4">
    <source>
        <dbReference type="ARBA" id="ARBA00023125"/>
    </source>
</evidence>
<dbReference type="InterPro" id="IPR016032">
    <property type="entry name" value="Sig_transdc_resp-reg_C-effctor"/>
</dbReference>
<dbReference type="SMART" id="SM00862">
    <property type="entry name" value="Trans_reg_C"/>
    <property type="match status" value="1"/>
</dbReference>
<feature type="DNA-binding region" description="OmpR/PhoB-type" evidence="7">
    <location>
        <begin position="142"/>
        <end position="235"/>
    </location>
</feature>
<evidence type="ECO:0000256" key="6">
    <source>
        <dbReference type="PROSITE-ProRule" id="PRU00169"/>
    </source>
</evidence>
<dbReference type="PROSITE" id="PS50110">
    <property type="entry name" value="RESPONSE_REGULATORY"/>
    <property type="match status" value="1"/>
</dbReference>
<sequence>MVDRHADTGVEAAETAAGAPRLLLVEDDRRMAGLLQRLLTGEGYDVTVVHDGQAGLHQGLSARFDLLVLDRMLPAVEGVDLVRRLRSRGVVAPILLLTARGEPEDRVTGLDAGAEDYLVKPFDLDELLARLRALLRRHTDTADVLDLGGGHLDLASRRVVLDSAGAVDLSARECELLQVVAGSPRRVFGREELRALVFAETDSDNAVDTYVYYLRRKLGRDVIRTVRGLGYQMGAV</sequence>
<proteinExistence type="predicted"/>
<dbReference type="InterPro" id="IPR001789">
    <property type="entry name" value="Sig_transdc_resp-reg_receiver"/>
</dbReference>
<dbReference type="InterPro" id="IPR011006">
    <property type="entry name" value="CheY-like_superfamily"/>
</dbReference>
<keyword evidence="3" id="KW-0805">Transcription regulation</keyword>
<dbReference type="Gene3D" id="1.10.10.10">
    <property type="entry name" value="Winged helix-like DNA-binding domain superfamily/Winged helix DNA-binding domain"/>
    <property type="match status" value="1"/>
</dbReference>
<dbReference type="PANTHER" id="PTHR48111:SF1">
    <property type="entry name" value="TWO-COMPONENT RESPONSE REGULATOR ORR33"/>
    <property type="match status" value="1"/>
</dbReference>
<dbReference type="InterPro" id="IPR036388">
    <property type="entry name" value="WH-like_DNA-bd_sf"/>
</dbReference>
<organism evidence="10 11">
    <name type="scientific">Nocardioides lentus</name>
    <dbReference type="NCBI Taxonomy" id="338077"/>
    <lineage>
        <taxon>Bacteria</taxon>
        <taxon>Bacillati</taxon>
        <taxon>Actinomycetota</taxon>
        <taxon>Actinomycetes</taxon>
        <taxon>Propionibacteriales</taxon>
        <taxon>Nocardioidaceae</taxon>
        <taxon>Nocardioides</taxon>
    </lineage>
</organism>
<comment type="caution">
    <text evidence="10">The sequence shown here is derived from an EMBL/GenBank/DDBJ whole genome shotgun (WGS) entry which is preliminary data.</text>
</comment>
<protein>
    <submittedName>
        <fullName evidence="10">Response regulator transcription factor</fullName>
    </submittedName>
</protein>
<evidence type="ECO:0000313" key="11">
    <source>
        <dbReference type="Proteomes" id="UP001501612"/>
    </source>
</evidence>
<dbReference type="Pfam" id="PF00072">
    <property type="entry name" value="Response_reg"/>
    <property type="match status" value="1"/>
</dbReference>
<keyword evidence="2" id="KW-0902">Two-component regulatory system</keyword>
<keyword evidence="5" id="KW-0804">Transcription</keyword>
<evidence type="ECO:0000256" key="5">
    <source>
        <dbReference type="ARBA" id="ARBA00023163"/>
    </source>
</evidence>
<dbReference type="SUPFAM" id="SSF52172">
    <property type="entry name" value="CheY-like"/>
    <property type="match status" value="1"/>
</dbReference>
<feature type="modified residue" description="4-aspartylphosphate" evidence="6">
    <location>
        <position position="70"/>
    </location>
</feature>
<dbReference type="RefSeq" id="WP_344005387.1">
    <property type="nucleotide sequence ID" value="NZ_BAAAMY010000003.1"/>
</dbReference>
<evidence type="ECO:0000256" key="3">
    <source>
        <dbReference type="ARBA" id="ARBA00023015"/>
    </source>
</evidence>
<keyword evidence="1 6" id="KW-0597">Phosphoprotein</keyword>
<evidence type="ECO:0000256" key="7">
    <source>
        <dbReference type="PROSITE-ProRule" id="PRU01091"/>
    </source>
</evidence>
<feature type="domain" description="OmpR/PhoB-type" evidence="9">
    <location>
        <begin position="142"/>
        <end position="235"/>
    </location>
</feature>
<dbReference type="EMBL" id="BAAAMY010000003">
    <property type="protein sequence ID" value="GAA1913157.1"/>
    <property type="molecule type" value="Genomic_DNA"/>
</dbReference>
<reference evidence="11" key="1">
    <citation type="journal article" date="2019" name="Int. J. Syst. Evol. Microbiol.">
        <title>The Global Catalogue of Microorganisms (GCM) 10K type strain sequencing project: providing services to taxonomists for standard genome sequencing and annotation.</title>
        <authorList>
            <consortium name="The Broad Institute Genomics Platform"/>
            <consortium name="The Broad Institute Genome Sequencing Center for Infectious Disease"/>
            <person name="Wu L."/>
            <person name="Ma J."/>
        </authorList>
    </citation>
    <scope>NUCLEOTIDE SEQUENCE [LARGE SCALE GENOMIC DNA]</scope>
    <source>
        <strain evidence="11">JCM 14046</strain>
    </source>
</reference>
<dbReference type="CDD" id="cd00383">
    <property type="entry name" value="trans_reg_C"/>
    <property type="match status" value="1"/>
</dbReference>
<dbReference type="SUPFAM" id="SSF46894">
    <property type="entry name" value="C-terminal effector domain of the bipartite response regulators"/>
    <property type="match status" value="1"/>
</dbReference>
<dbReference type="Pfam" id="PF00486">
    <property type="entry name" value="Trans_reg_C"/>
    <property type="match status" value="1"/>
</dbReference>
<keyword evidence="11" id="KW-1185">Reference proteome</keyword>
<keyword evidence="4 7" id="KW-0238">DNA-binding</keyword>
<evidence type="ECO:0000256" key="1">
    <source>
        <dbReference type="ARBA" id="ARBA00022553"/>
    </source>
</evidence>
<evidence type="ECO:0000256" key="2">
    <source>
        <dbReference type="ARBA" id="ARBA00023012"/>
    </source>
</evidence>
<evidence type="ECO:0000313" key="10">
    <source>
        <dbReference type="EMBL" id="GAA1913157.1"/>
    </source>
</evidence>
<dbReference type="PROSITE" id="PS51755">
    <property type="entry name" value="OMPR_PHOB"/>
    <property type="match status" value="1"/>
</dbReference>
<accession>A0ABP5AG83</accession>
<dbReference type="Proteomes" id="UP001501612">
    <property type="component" value="Unassembled WGS sequence"/>
</dbReference>